<evidence type="ECO:0000313" key="3">
    <source>
        <dbReference type="EMBL" id="OLQ00080.1"/>
    </source>
</evidence>
<feature type="region of interest" description="Disordered" evidence="1">
    <location>
        <begin position="1"/>
        <end position="34"/>
    </location>
</feature>
<name>A0A1Q9DY58_SYMMI</name>
<feature type="compositionally biased region" description="Low complexity" evidence="1">
    <location>
        <begin position="8"/>
        <end position="21"/>
    </location>
</feature>
<dbReference type="CDD" id="cd22771">
    <property type="entry name" value="OTU_plant_OTU7-like"/>
    <property type="match status" value="1"/>
</dbReference>
<dbReference type="Pfam" id="PF02338">
    <property type="entry name" value="OTU"/>
    <property type="match status" value="1"/>
</dbReference>
<reference evidence="3 4" key="1">
    <citation type="submission" date="2016-02" db="EMBL/GenBank/DDBJ databases">
        <title>Genome analysis of coral dinoflagellate symbionts highlights evolutionary adaptations to a symbiotic lifestyle.</title>
        <authorList>
            <person name="Aranda M."/>
            <person name="Li Y."/>
            <person name="Liew Y.J."/>
            <person name="Baumgarten S."/>
            <person name="Simakov O."/>
            <person name="Wilson M."/>
            <person name="Piel J."/>
            <person name="Ashoor H."/>
            <person name="Bougouffa S."/>
            <person name="Bajic V.B."/>
            <person name="Ryu T."/>
            <person name="Ravasi T."/>
            <person name="Bayer T."/>
            <person name="Micklem G."/>
            <person name="Kim H."/>
            <person name="Bhak J."/>
            <person name="Lajeunesse T.C."/>
            <person name="Voolstra C.R."/>
        </authorList>
    </citation>
    <scope>NUCLEOTIDE SEQUENCE [LARGE SCALE GENOMIC DNA]</scope>
    <source>
        <strain evidence="3 4">CCMP2467</strain>
    </source>
</reference>
<comment type="caution">
    <text evidence="3">The sequence shown here is derived from an EMBL/GenBank/DDBJ whole genome shotgun (WGS) entry which is preliminary data.</text>
</comment>
<feature type="domain" description="OTU" evidence="2">
    <location>
        <begin position="51"/>
        <end position="180"/>
    </location>
</feature>
<feature type="compositionally biased region" description="Polar residues" evidence="1">
    <location>
        <begin position="1807"/>
        <end position="1822"/>
    </location>
</feature>
<dbReference type="GO" id="GO:0016579">
    <property type="term" value="P:protein deubiquitination"/>
    <property type="evidence" value="ECO:0007669"/>
    <property type="project" value="TreeGrafter"/>
</dbReference>
<organism evidence="3 4">
    <name type="scientific">Symbiodinium microadriaticum</name>
    <name type="common">Dinoflagellate</name>
    <name type="synonym">Zooxanthella microadriatica</name>
    <dbReference type="NCBI Taxonomy" id="2951"/>
    <lineage>
        <taxon>Eukaryota</taxon>
        <taxon>Sar</taxon>
        <taxon>Alveolata</taxon>
        <taxon>Dinophyceae</taxon>
        <taxon>Suessiales</taxon>
        <taxon>Symbiodiniaceae</taxon>
        <taxon>Symbiodinium</taxon>
    </lineage>
</organism>
<dbReference type="PANTHER" id="PTHR12419">
    <property type="entry name" value="OTU DOMAIN CONTAINING PROTEIN"/>
    <property type="match status" value="1"/>
</dbReference>
<dbReference type="OrthoDB" id="415023at2759"/>
<evidence type="ECO:0000313" key="4">
    <source>
        <dbReference type="Proteomes" id="UP000186817"/>
    </source>
</evidence>
<keyword evidence="4" id="KW-1185">Reference proteome</keyword>
<accession>A0A1Q9DY58</accession>
<evidence type="ECO:0000256" key="1">
    <source>
        <dbReference type="SAM" id="MobiDB-lite"/>
    </source>
</evidence>
<dbReference type="Proteomes" id="UP000186817">
    <property type="component" value="Unassembled WGS sequence"/>
</dbReference>
<proteinExistence type="predicted"/>
<feature type="compositionally biased region" description="Basic and acidic residues" evidence="1">
    <location>
        <begin position="296"/>
        <end position="317"/>
    </location>
</feature>
<sequence length="2149" mass="235957">MGKKAASKAKAAASRPGSGKAWPPKRNQKSKGKYTAEDYQDLVKQLQPLNLRVVKMEPDGNCLFRAIADQLCGDPEEHNHYRDMCCNHMIENADEFSLFYADEDFETSCDCFGAYVERMRSPGNWGSQLELMAICQTFGVNVIVHQVGSPSYEMEFSPADARCLQLSYHDGEHYNSVRFEWDLCPGKPVSFLSLQQLKMKDSDVVALLEEVKYSLPPNHSFEEATLRSTLLQSKYDAGAAVELLLNKLAGVTEPQSAPVESKDGAAAAPEPGPSDATPAAATQEEGTETAPAEPSKGTEKRAKASRAEKRNERKAKTDSDLRILTTFQRCGDVIYYSVIFVCKGISGQRFKAGDFSENRRADNRTMMPGLPPVEELTSRGTAKFLSQSHANQIVQQYISKHKFQEMAEKTQFMLLAEEFLPVWYLMDTSSSQRSGFQKDFWLAAGDSIPVRESAIQEQQYDLPCAHINRSLGCDLLMSPRPGTYDFISDNTYLHGNRWLQLELKATESASLSYTAGNMTGYIGVRNAATFVIWSLVDSKKKQGKWHCLIPSGQITGKQLSVSTSWTFTQVKKWVWEKFEGHAFESLRELHHHIIFCWAKQGVKLASMECSIIQGAHMAMQHGLVSAPQKRDKVSLKWKPLKQYSDGEQPGRGQEEAAKLGDGGRRWDLPRDHGAAFQAAAGCLSCLWQPQPNALDAWAAFVRGSSLSVQQVAELWDIGRLLLALLLPDDAAVDAAAAAAARGLGANGEALEAQLPKLRSRIARGGGPGAPGVPEASLLRAVLGSPLDRSAAWPLPFACAMAEVALTCVSAEVDGSKPPPGMASVAGKLLQQVQACVSQATMPEKSKADFAGFYAGFECTYSSSQDLERLPHELKRWPFEPEQPPWMVGRQHQLELLSRLVPDRHLFSSIGRAHFELRPEPDKEQPTLRLRSLSPNPLKVDGLSVAAGESGSEVTLRDGSSVSFCFQGEVFLTLQFLIRRGVEAAPTQEALPQPLDTVPTVARSSPAAYALVCDRLAGETVDHLPKEERKILISSEGPTSIGRQCQPGFFENLQKLSRSQWVFVGYVSRTHFQVTGLAEELPPSKVRFEVTNCSSNPILLAGRELPGRARQVIQVGDTIELIAQDGTGVSPYLRFRLLWLGQSRSTSSLASRATEPGTILLDRQGSKESQKARPPFQLVLAGSSVLKGLPDAFRVVDAGDNGLTIGRAHQRELHEKSFVEGVLGYISRDHFSIRCSRDGAFSLVPLISILILVPLDGLRPPLAEPAPEGGLKSLEEEWPEAARHDAKAKMSLESIFVSEVQPRKLRSHLAGLTWNAGSTRQGLDIACDYEVVSQGDLAVAMPRDFLRSRGQMVQVVERDCESGQWALRAIFARFDLKAPADWPVQHLVLGSCHLNNVVAREKRGLTRELLQELFAAARASGCDTLGVDFNQGILQLSEQLRLWVQELSGDGEAAAKEQRAIAAEALASRQEQAIDLDEALDADLAEAANADMENQRAEELKTFFAVCVSRGCTAVAESTTNAKPSAISTVMTPSLARCENTLQKRLRSALSLPPVELPPAPEPVAFQCTKCQMQKMEKPVAGAGRSICHSCWALEKQLMSWNVNLADMMLQESIGEFYRKISEMRMGTRLKWSLVKEKLLRHLAVSRVTKVETKEKNRLASHGFLGEERISCQKIRANAAKKPCRIFGTVYQLHLETTSSTDSFRYAEKLLSKSMQKVKDRKGASPEPVKALQNRKELQLPRCALRRSESDLALPARKAPATYVQSSEQAVWQREEEEEEEEEEVLAALVPFGGCFGSVAERKGELETPSSSRGSGETQVNPVSTTHAEWAGRTMASAIGAEGLEASTEPPTLRRSSKGSSGPSSPLGSPSTSKRKARSDQSGVQFRAEAARKGYFYNQFLNTPQWGYCPVLFIYLFVDIQSLQLRFHSVAVDVVRSPADDPKLWFRRAAALALAANERTYGVALAACDAAVHGWSAALSLIVQVASSLDSLLSSVTFNSAMASCGAGHWATALRLLGSSIKASIVTYSACISACEKSYQWCHNGLVPNAVAEGSVLQALTWAAQWRRTFAALQAATPSAPAFNAALRSLGAAWERGLAQLEQRDRCDLVDLDHRSPMIYRRSLSRWSDDAEDVHVVYDVNDNDGQDEIL</sequence>
<dbReference type="InterPro" id="IPR011990">
    <property type="entry name" value="TPR-like_helical_dom_sf"/>
</dbReference>
<feature type="compositionally biased region" description="Basic and acidic residues" evidence="1">
    <location>
        <begin position="652"/>
        <end position="664"/>
    </location>
</feature>
<gene>
    <name evidence="3" type="primary">Otud3</name>
    <name evidence="3" type="ORF">AK812_SmicGene17296</name>
</gene>
<feature type="region of interest" description="Disordered" evidence="1">
    <location>
        <begin position="642"/>
        <end position="664"/>
    </location>
</feature>
<dbReference type="EMBL" id="LSRX01000340">
    <property type="protein sequence ID" value="OLQ00080.1"/>
    <property type="molecule type" value="Genomic_DNA"/>
</dbReference>
<dbReference type="Gene3D" id="1.25.40.10">
    <property type="entry name" value="Tetratricopeptide repeat domain"/>
    <property type="match status" value="1"/>
</dbReference>
<protein>
    <submittedName>
        <fullName evidence="3">OTU domain-containing protein 3</fullName>
    </submittedName>
</protein>
<feature type="region of interest" description="Disordered" evidence="1">
    <location>
        <begin position="1802"/>
        <end position="1822"/>
    </location>
</feature>
<dbReference type="GO" id="GO:0004843">
    <property type="term" value="F:cysteine-type deubiquitinase activity"/>
    <property type="evidence" value="ECO:0007669"/>
    <property type="project" value="TreeGrafter"/>
</dbReference>
<dbReference type="InterPro" id="IPR038765">
    <property type="entry name" value="Papain-like_cys_pep_sf"/>
</dbReference>
<feature type="compositionally biased region" description="Low complexity" evidence="1">
    <location>
        <begin position="276"/>
        <end position="294"/>
    </location>
</feature>
<dbReference type="InterPro" id="IPR050704">
    <property type="entry name" value="Peptidase_C85-like"/>
</dbReference>
<dbReference type="InterPro" id="IPR003323">
    <property type="entry name" value="OTU_dom"/>
</dbReference>
<evidence type="ECO:0000259" key="2">
    <source>
        <dbReference type="PROSITE" id="PS50802"/>
    </source>
</evidence>
<feature type="compositionally biased region" description="Low complexity" evidence="1">
    <location>
        <begin position="1857"/>
        <end position="1871"/>
    </location>
</feature>
<dbReference type="SUPFAM" id="SSF54001">
    <property type="entry name" value="Cysteine proteinases"/>
    <property type="match status" value="1"/>
</dbReference>
<feature type="region of interest" description="Disordered" evidence="1">
    <location>
        <begin position="255"/>
        <end position="317"/>
    </location>
</feature>
<dbReference type="Gene3D" id="3.90.70.80">
    <property type="match status" value="1"/>
</dbReference>
<feature type="region of interest" description="Disordered" evidence="1">
    <location>
        <begin position="1843"/>
        <end position="1882"/>
    </location>
</feature>
<dbReference type="PROSITE" id="PS50802">
    <property type="entry name" value="OTU"/>
    <property type="match status" value="1"/>
</dbReference>